<evidence type="ECO:0000313" key="1">
    <source>
        <dbReference type="EMBL" id="GAA4338623.1"/>
    </source>
</evidence>
<keyword evidence="2" id="KW-1185">Reference proteome</keyword>
<protein>
    <submittedName>
        <fullName evidence="1">Uncharacterized protein</fullName>
    </submittedName>
</protein>
<dbReference type="EMBL" id="BAABFT010000021">
    <property type="protein sequence ID" value="GAA4338623.1"/>
    <property type="molecule type" value="Genomic_DNA"/>
</dbReference>
<organism evidence="1 2">
    <name type="scientific">Mucilaginibacter gynuensis</name>
    <dbReference type="NCBI Taxonomy" id="1302236"/>
    <lineage>
        <taxon>Bacteria</taxon>
        <taxon>Pseudomonadati</taxon>
        <taxon>Bacteroidota</taxon>
        <taxon>Sphingobacteriia</taxon>
        <taxon>Sphingobacteriales</taxon>
        <taxon>Sphingobacteriaceae</taxon>
        <taxon>Mucilaginibacter</taxon>
    </lineage>
</organism>
<comment type="caution">
    <text evidence="1">The sequence shown here is derived from an EMBL/GenBank/DDBJ whole genome shotgun (WGS) entry which is preliminary data.</text>
</comment>
<name>A0ABP8HFE7_9SPHI</name>
<accession>A0ABP8HFE7</accession>
<sequence>MENELSELKSKVIGQMEAFGAFDVPEGRHDSIIAEYYLSKGNNPTQDLLPKLTFIAADWFSFNAFLETQDRLNIWRDDAKRQAELEPKRTKTAIDTLTEMGYEVSIISSFEINFTHKGEVIKYYPYSGWASGKTIKDGRGFKNLIEQLKAED</sequence>
<dbReference type="Proteomes" id="UP001500582">
    <property type="component" value="Unassembled WGS sequence"/>
</dbReference>
<gene>
    <name evidence="1" type="ORF">GCM10023149_48720</name>
</gene>
<dbReference type="RefSeq" id="WP_345213821.1">
    <property type="nucleotide sequence ID" value="NZ_BAABFT010000021.1"/>
</dbReference>
<evidence type="ECO:0000313" key="2">
    <source>
        <dbReference type="Proteomes" id="UP001500582"/>
    </source>
</evidence>
<proteinExistence type="predicted"/>
<reference evidence="2" key="1">
    <citation type="journal article" date="2019" name="Int. J. Syst. Evol. Microbiol.">
        <title>The Global Catalogue of Microorganisms (GCM) 10K type strain sequencing project: providing services to taxonomists for standard genome sequencing and annotation.</title>
        <authorList>
            <consortium name="The Broad Institute Genomics Platform"/>
            <consortium name="The Broad Institute Genome Sequencing Center for Infectious Disease"/>
            <person name="Wu L."/>
            <person name="Ma J."/>
        </authorList>
    </citation>
    <scope>NUCLEOTIDE SEQUENCE [LARGE SCALE GENOMIC DNA]</scope>
    <source>
        <strain evidence="2">JCM 17705</strain>
    </source>
</reference>